<evidence type="ECO:0000256" key="2">
    <source>
        <dbReference type="ARBA" id="ARBA00010159"/>
    </source>
</evidence>
<proteinExistence type="inferred from homology"/>
<keyword evidence="6 10" id="KW-1133">Transmembrane helix</keyword>
<feature type="transmembrane region" description="Helical" evidence="10">
    <location>
        <begin position="101"/>
        <end position="120"/>
    </location>
</feature>
<dbReference type="InterPro" id="IPR011992">
    <property type="entry name" value="EF-hand-dom_pair"/>
</dbReference>
<evidence type="ECO:0000256" key="9">
    <source>
        <dbReference type="ARBA" id="ARBA00023303"/>
    </source>
</evidence>
<dbReference type="Gene3D" id="1.10.238.10">
    <property type="entry name" value="EF-hand"/>
    <property type="match status" value="1"/>
</dbReference>
<dbReference type="GO" id="GO:0005267">
    <property type="term" value="F:potassium channel activity"/>
    <property type="evidence" value="ECO:0007669"/>
    <property type="project" value="InterPro"/>
</dbReference>
<dbReference type="InterPro" id="IPR013099">
    <property type="entry name" value="K_chnl_dom"/>
</dbReference>
<name>A0A438K0B1_VITVI</name>
<evidence type="ECO:0000256" key="8">
    <source>
        <dbReference type="ARBA" id="ARBA00023136"/>
    </source>
</evidence>
<evidence type="ECO:0000259" key="11">
    <source>
        <dbReference type="Pfam" id="PF07885"/>
    </source>
</evidence>
<keyword evidence="9 13" id="KW-0407">Ion channel</keyword>
<reference evidence="13 14" key="1">
    <citation type="journal article" date="2018" name="PLoS Genet.">
        <title>Population sequencing reveals clonal diversity and ancestral inbreeding in the grapevine cultivar Chardonnay.</title>
        <authorList>
            <person name="Roach M.J."/>
            <person name="Johnson D.L."/>
            <person name="Bohlmann J."/>
            <person name="van Vuuren H.J."/>
            <person name="Jones S.J."/>
            <person name="Pretorius I.S."/>
            <person name="Schmidt S.A."/>
            <person name="Borneman A.R."/>
        </authorList>
    </citation>
    <scope>NUCLEOTIDE SEQUENCE [LARGE SCALE GENOMIC DNA]</scope>
    <source>
        <strain evidence="14">cv. Chardonnay</strain>
        <strain evidence="13">I10V1</strain>
        <tissue evidence="13">Leaf</tissue>
    </source>
</reference>
<keyword evidence="8 10" id="KW-0472">Membrane</keyword>
<organism evidence="13 14">
    <name type="scientific">Vitis vinifera</name>
    <name type="common">Grape</name>
    <dbReference type="NCBI Taxonomy" id="29760"/>
    <lineage>
        <taxon>Eukaryota</taxon>
        <taxon>Viridiplantae</taxon>
        <taxon>Streptophyta</taxon>
        <taxon>Embryophyta</taxon>
        <taxon>Tracheophyta</taxon>
        <taxon>Spermatophyta</taxon>
        <taxon>Magnoliopsida</taxon>
        <taxon>eudicotyledons</taxon>
        <taxon>Gunneridae</taxon>
        <taxon>Pentapetalae</taxon>
        <taxon>rosids</taxon>
        <taxon>Vitales</taxon>
        <taxon>Vitaceae</taxon>
        <taxon>Viteae</taxon>
        <taxon>Vitis</taxon>
    </lineage>
</organism>
<dbReference type="Pfam" id="PF07885">
    <property type="entry name" value="Ion_trans_2"/>
    <property type="match status" value="2"/>
</dbReference>
<feature type="domain" description="Potassium channel" evidence="11">
    <location>
        <begin position="195"/>
        <end position="267"/>
    </location>
</feature>
<evidence type="ECO:0000256" key="10">
    <source>
        <dbReference type="SAM" id="Phobius"/>
    </source>
</evidence>
<dbReference type="FunFam" id="1.10.287.70:FF:000128">
    <property type="entry name" value="Two-pore potassium channel 1"/>
    <property type="match status" value="1"/>
</dbReference>
<evidence type="ECO:0000313" key="13">
    <source>
        <dbReference type="EMBL" id="RVX14631.1"/>
    </source>
</evidence>
<feature type="domain" description="Potassium channel" evidence="11">
    <location>
        <begin position="73"/>
        <end position="154"/>
    </location>
</feature>
<feature type="transmembrane region" description="Helical" evidence="10">
    <location>
        <begin position="187"/>
        <end position="207"/>
    </location>
</feature>
<evidence type="ECO:0000256" key="1">
    <source>
        <dbReference type="ARBA" id="ARBA00004141"/>
    </source>
</evidence>
<dbReference type="PANTHER" id="PTHR11003">
    <property type="entry name" value="POTASSIUM CHANNEL, SUBFAMILY K"/>
    <property type="match status" value="1"/>
</dbReference>
<dbReference type="InterPro" id="IPR018247">
    <property type="entry name" value="EF_Hand_1_Ca_BS"/>
</dbReference>
<comment type="caution">
    <text evidence="13">The sequence shown here is derived from an EMBL/GenBank/DDBJ whole genome shotgun (WGS) entry which is preliminary data.</text>
</comment>
<comment type="similarity">
    <text evidence="2">Belongs to the two pore domain potassium channel (TC 1.A.1.7) family.</text>
</comment>
<evidence type="ECO:0000256" key="4">
    <source>
        <dbReference type="ARBA" id="ARBA00022692"/>
    </source>
</evidence>
<dbReference type="EMBL" id="QGNW01000020">
    <property type="protein sequence ID" value="RVX14631.1"/>
    <property type="molecule type" value="Genomic_DNA"/>
</dbReference>
<dbReference type="AlphaFoldDB" id="A0A438K0B1"/>
<evidence type="ECO:0000256" key="5">
    <source>
        <dbReference type="ARBA" id="ARBA00022837"/>
    </source>
</evidence>
<dbReference type="InterPro" id="IPR003280">
    <property type="entry name" value="2pore_dom_K_chnl"/>
</dbReference>
<dbReference type="Gene3D" id="1.10.287.70">
    <property type="match status" value="2"/>
</dbReference>
<comment type="subcellular location">
    <subcellularLocation>
        <location evidence="1">Membrane</location>
        <topology evidence="1">Multi-pass membrane protein</topology>
    </subcellularLocation>
</comment>
<evidence type="ECO:0000256" key="7">
    <source>
        <dbReference type="ARBA" id="ARBA00023065"/>
    </source>
</evidence>
<dbReference type="EMBL" id="QGNW01001208">
    <property type="protein sequence ID" value="RVW50153.1"/>
    <property type="molecule type" value="Genomic_DNA"/>
</dbReference>
<sequence>MACGGANQHSISGQLNLSSQTNQKAASKRRRYRRCKSAPAVESISLHSNHSTSIQHLESTVQKLHTSSIKVIIILAIYLCVGTVCFYLTRHQMKGKKTNGVVDAVYFCIVTMTTVGYGDIVQDSVATKLLACAFVFTGMVLIALSLSKAADYLVEKQETLLVRALYMYKDVGMTEILKEMETNRVRYKCFMVFLLLLVVIIGGTVFLSKVEELSFIDSFYCVCCTITTLGYGDVSFTTKAGRAFAVFWILTGTISLAQFFLYLAELNTERRQKKLVKWVLDRKMTNAALEVADLDEDGVVDVSDFIIYKLKEMGKISEEDVSIVMKEFEKLDIDQSGTLSGVDITLAQSFQAIG</sequence>
<evidence type="ECO:0000256" key="3">
    <source>
        <dbReference type="ARBA" id="ARBA00022448"/>
    </source>
</evidence>
<feature type="transmembrane region" description="Helical" evidence="10">
    <location>
        <begin position="126"/>
        <end position="146"/>
    </location>
</feature>
<dbReference type="Proteomes" id="UP000288805">
    <property type="component" value="Unassembled WGS sequence"/>
</dbReference>
<keyword evidence="7" id="KW-0406">Ion transport</keyword>
<feature type="transmembrane region" description="Helical" evidence="10">
    <location>
        <begin position="69"/>
        <end position="89"/>
    </location>
</feature>
<dbReference type="GO" id="GO:0005774">
    <property type="term" value="C:vacuolar membrane"/>
    <property type="evidence" value="ECO:0007669"/>
    <property type="project" value="UniProtKB-ARBA"/>
</dbReference>
<keyword evidence="5" id="KW-0106">Calcium</keyword>
<keyword evidence="4 10" id="KW-0812">Transmembrane</keyword>
<dbReference type="PROSITE" id="PS00018">
    <property type="entry name" value="EF_HAND_1"/>
    <property type="match status" value="2"/>
</dbReference>
<accession>A0A438K0B1</accession>
<keyword evidence="3" id="KW-0813">Transport</keyword>
<dbReference type="SUPFAM" id="SSF47473">
    <property type="entry name" value="EF-hand"/>
    <property type="match status" value="1"/>
</dbReference>
<evidence type="ECO:0000256" key="6">
    <source>
        <dbReference type="ARBA" id="ARBA00022989"/>
    </source>
</evidence>
<gene>
    <name evidence="13" type="primary">TPK1_1</name>
    <name evidence="12" type="synonym">TPK1_3</name>
    <name evidence="13" type="ORF">CK203_011930</name>
    <name evidence="12" type="ORF">CK203_113712</name>
</gene>
<feature type="transmembrane region" description="Helical" evidence="10">
    <location>
        <begin position="243"/>
        <end position="264"/>
    </location>
</feature>
<evidence type="ECO:0000313" key="14">
    <source>
        <dbReference type="Proteomes" id="UP000288805"/>
    </source>
</evidence>
<dbReference type="SUPFAM" id="SSF81324">
    <property type="entry name" value="Voltage-gated potassium channels"/>
    <property type="match status" value="2"/>
</dbReference>
<protein>
    <submittedName>
        <fullName evidence="13">Two-pore potassium channel 1</fullName>
    </submittedName>
</protein>
<evidence type="ECO:0000313" key="12">
    <source>
        <dbReference type="EMBL" id="RVW50153.1"/>
    </source>
</evidence>
<dbReference type="PRINTS" id="PR01333">
    <property type="entry name" value="2POREKCHANEL"/>
</dbReference>
<dbReference type="PANTHER" id="PTHR11003:SF291">
    <property type="entry name" value="IP11374P"/>
    <property type="match status" value="1"/>
</dbReference>